<accession>A0A9P5ZFA8</accession>
<gene>
    <name evidence="9" type="ORF">BDN70DRAFT_869888</name>
</gene>
<feature type="compositionally biased region" description="Polar residues" evidence="8">
    <location>
        <begin position="30"/>
        <end position="42"/>
    </location>
</feature>
<evidence type="ECO:0000256" key="8">
    <source>
        <dbReference type="SAM" id="MobiDB-lite"/>
    </source>
</evidence>
<dbReference type="GO" id="GO:0008168">
    <property type="term" value="F:methyltransferase activity"/>
    <property type="evidence" value="ECO:0007669"/>
    <property type="project" value="InterPro"/>
</dbReference>
<evidence type="ECO:0000313" key="9">
    <source>
        <dbReference type="EMBL" id="KAF9486377.1"/>
    </source>
</evidence>
<comment type="subcellular location">
    <subcellularLocation>
        <location evidence="1">Mitochondrion</location>
    </subcellularLocation>
</comment>
<dbReference type="GO" id="GO:0051536">
    <property type="term" value="F:iron-sulfur cluster binding"/>
    <property type="evidence" value="ECO:0007669"/>
    <property type="project" value="UniProtKB-KW"/>
</dbReference>
<evidence type="ECO:0000256" key="5">
    <source>
        <dbReference type="ARBA" id="ARBA00023014"/>
    </source>
</evidence>
<feature type="region of interest" description="Disordered" evidence="8">
    <location>
        <begin position="22"/>
        <end position="45"/>
    </location>
</feature>
<name>A0A9P5ZFA8_9AGAR</name>
<protein>
    <submittedName>
        <fullName evidence="9">Rsm22-domain-containing protein</fullName>
    </submittedName>
</protein>
<feature type="compositionally biased region" description="Basic and acidic residues" evidence="8">
    <location>
        <begin position="608"/>
        <end position="631"/>
    </location>
</feature>
<evidence type="ECO:0000256" key="7">
    <source>
        <dbReference type="ARBA" id="ARBA00045681"/>
    </source>
</evidence>
<dbReference type="EMBL" id="MU155130">
    <property type="protein sequence ID" value="KAF9486377.1"/>
    <property type="molecule type" value="Genomic_DNA"/>
</dbReference>
<evidence type="ECO:0000256" key="1">
    <source>
        <dbReference type="ARBA" id="ARBA00004173"/>
    </source>
</evidence>
<evidence type="ECO:0000256" key="6">
    <source>
        <dbReference type="ARBA" id="ARBA00023128"/>
    </source>
</evidence>
<keyword evidence="3" id="KW-0809">Transit peptide</keyword>
<proteinExistence type="predicted"/>
<keyword evidence="6" id="KW-0496">Mitochondrion</keyword>
<keyword evidence="5" id="KW-0411">Iron-sulfur</keyword>
<evidence type="ECO:0000256" key="2">
    <source>
        <dbReference type="ARBA" id="ARBA00022723"/>
    </source>
</evidence>
<organism evidence="9 10">
    <name type="scientific">Pholiota conissans</name>
    <dbReference type="NCBI Taxonomy" id="109636"/>
    <lineage>
        <taxon>Eukaryota</taxon>
        <taxon>Fungi</taxon>
        <taxon>Dikarya</taxon>
        <taxon>Basidiomycota</taxon>
        <taxon>Agaricomycotina</taxon>
        <taxon>Agaricomycetes</taxon>
        <taxon>Agaricomycetidae</taxon>
        <taxon>Agaricales</taxon>
        <taxon>Agaricineae</taxon>
        <taxon>Strophariaceae</taxon>
        <taxon>Pholiota</taxon>
    </lineage>
</organism>
<dbReference type="PANTHER" id="PTHR13184">
    <property type="entry name" value="37S RIBOSOMAL PROTEIN S22"/>
    <property type="match status" value="1"/>
</dbReference>
<keyword evidence="4" id="KW-0408">Iron</keyword>
<dbReference type="AlphaFoldDB" id="A0A9P5ZFA8"/>
<dbReference type="InterPro" id="IPR052571">
    <property type="entry name" value="Mt_RNA_Methyltransferase"/>
</dbReference>
<reference evidence="9" key="1">
    <citation type="submission" date="2020-11" db="EMBL/GenBank/DDBJ databases">
        <authorList>
            <consortium name="DOE Joint Genome Institute"/>
            <person name="Ahrendt S."/>
            <person name="Riley R."/>
            <person name="Andreopoulos W."/>
            <person name="Labutti K."/>
            <person name="Pangilinan J."/>
            <person name="Ruiz-Duenas F.J."/>
            <person name="Barrasa J.M."/>
            <person name="Sanchez-Garcia M."/>
            <person name="Camarero S."/>
            <person name="Miyauchi S."/>
            <person name="Serrano A."/>
            <person name="Linde D."/>
            <person name="Babiker R."/>
            <person name="Drula E."/>
            <person name="Ayuso-Fernandez I."/>
            <person name="Pacheco R."/>
            <person name="Padilla G."/>
            <person name="Ferreira P."/>
            <person name="Barriuso J."/>
            <person name="Kellner H."/>
            <person name="Castanera R."/>
            <person name="Alfaro M."/>
            <person name="Ramirez L."/>
            <person name="Pisabarro A.G."/>
            <person name="Kuo A."/>
            <person name="Tritt A."/>
            <person name="Lipzen A."/>
            <person name="He G."/>
            <person name="Yan M."/>
            <person name="Ng V."/>
            <person name="Cullen D."/>
            <person name="Martin F."/>
            <person name="Rosso M.-N."/>
            <person name="Henrissat B."/>
            <person name="Hibbett D."/>
            <person name="Martinez A.T."/>
            <person name="Grigoriev I.V."/>
        </authorList>
    </citation>
    <scope>NUCLEOTIDE SEQUENCE</scope>
    <source>
        <strain evidence="9">CIRM-BRFM 674</strain>
    </source>
</reference>
<dbReference type="Pfam" id="PF09243">
    <property type="entry name" value="Rsm22"/>
    <property type="match status" value="2"/>
</dbReference>
<evidence type="ECO:0000256" key="3">
    <source>
        <dbReference type="ARBA" id="ARBA00022946"/>
    </source>
</evidence>
<dbReference type="Proteomes" id="UP000807469">
    <property type="component" value="Unassembled WGS sequence"/>
</dbReference>
<keyword evidence="2" id="KW-0479">Metal-binding</keyword>
<feature type="region of interest" description="Disordered" evidence="8">
    <location>
        <begin position="603"/>
        <end position="631"/>
    </location>
</feature>
<dbReference type="OrthoDB" id="421327at2759"/>
<dbReference type="GO" id="GO:0046872">
    <property type="term" value="F:metal ion binding"/>
    <property type="evidence" value="ECO:0007669"/>
    <property type="project" value="UniProtKB-KW"/>
</dbReference>
<comment type="caution">
    <text evidence="9">The sequence shown here is derived from an EMBL/GenBank/DDBJ whole genome shotgun (WGS) entry which is preliminary data.</text>
</comment>
<keyword evidence="10" id="KW-1185">Reference proteome</keyword>
<evidence type="ECO:0000313" key="10">
    <source>
        <dbReference type="Proteomes" id="UP000807469"/>
    </source>
</evidence>
<comment type="function">
    <text evidence="7">Mitochondrial ribosome (mitoribosome) assembly factor. Binds at the interface of the head and body domains of the mitochondrial small ribosomal subunit (mt-SSU), occluding the mRNA channel and preventing compaction of the head domain towards the body. Probable inactive methyltransferase: retains the characteristic folding and ability to bind S-adenosyl-L-methionine, but it probably lost its methyltransferase activity.</text>
</comment>
<evidence type="ECO:0000256" key="4">
    <source>
        <dbReference type="ARBA" id="ARBA00023004"/>
    </source>
</evidence>
<dbReference type="PANTHER" id="PTHR13184:SF5">
    <property type="entry name" value="METHYLTRANSFERASE-LIKE PROTEIN 17, MITOCHONDRIAL"/>
    <property type="match status" value="1"/>
</dbReference>
<dbReference type="GO" id="GO:0005763">
    <property type="term" value="C:mitochondrial small ribosomal subunit"/>
    <property type="evidence" value="ECO:0007669"/>
    <property type="project" value="TreeGrafter"/>
</dbReference>
<dbReference type="GO" id="GO:0003735">
    <property type="term" value="F:structural constituent of ribosome"/>
    <property type="evidence" value="ECO:0007669"/>
    <property type="project" value="TreeGrafter"/>
</dbReference>
<sequence length="653" mass="72522">MFSRTSKVPSLRLGSCSTHSKFLSSFPKRSVSSRPSTHSNGALNLDPSYQRLLQDIDISLKKHKFQPLQPHRELEIIPKDTIPTARQINPEEWTSLDAASESLLHEEDDDKGHRKSPAALFGSNQKGTIIIPLELQTSINLLIADSDKSEIRSDAMRLFTIPGTSGESEGDWDTEYNEEYRSRRQAYRHSLKDGTAFATVALPAHYSAISSVLHHLQQRLGPEFQIDKVIDWGAATGSGLWASLYAFQKEMGPENQTALASNIKTYVGIDKREGLVAIGEKLVANTPTDGIDITWTKSFKPEHQVPVEDGPKTLALSAFLLTSLDTSVAQKIIIQQMWNSGADTIILIDHNTPRGFEAIAYAREYILSLGKAESEDPSKTTSATIGAHVVAPCPHDGACPLLHSGGAPLVCGFSQRLQRPGFIRRTKHSGVGHEDIGYSYVVIQRGIRPHAPISGLGRVGAIGKRALEKEQAAAVPMKELQLHTEGSEIVSTPEIEILSSVTDLVYPGNNLDHSELHAVLRKEAYQWPRLVFPPLKRSGHIILDSCTSKGKIMRLTIPKSQSKQVFYDARKSSWGDIFPHEPKIKPLERDQPKMRKRNKNIQATGGDIGKRKDMFKNKERPGYSKIVDNPRADKKLSKRDFARIRGTKVWLED</sequence>
<dbReference type="InterPro" id="IPR015324">
    <property type="entry name" value="Ribosomal_Rsm22-like"/>
</dbReference>
<dbReference type="GO" id="GO:0006412">
    <property type="term" value="P:translation"/>
    <property type="evidence" value="ECO:0007669"/>
    <property type="project" value="InterPro"/>
</dbReference>